<dbReference type="GO" id="GO:0008237">
    <property type="term" value="F:metallopeptidase activity"/>
    <property type="evidence" value="ECO:0007669"/>
    <property type="project" value="UniProtKB-KW"/>
</dbReference>
<dbReference type="PANTHER" id="PTHR30471">
    <property type="entry name" value="DNA REPAIR PROTEIN RADC"/>
    <property type="match status" value="1"/>
</dbReference>
<keyword evidence="2" id="KW-0645">Protease</keyword>
<dbReference type="GO" id="GO:0006508">
    <property type="term" value="P:proteolysis"/>
    <property type="evidence" value="ECO:0007669"/>
    <property type="project" value="UniProtKB-KW"/>
</dbReference>
<dbReference type="AlphaFoldDB" id="A0A7G6E873"/>
<dbReference type="SUPFAM" id="SSF102712">
    <property type="entry name" value="JAB1/MPN domain"/>
    <property type="match status" value="1"/>
</dbReference>
<keyword evidence="3" id="KW-0479">Metal-binding</keyword>
<dbReference type="KEGG" id="tfr:BR63_03350"/>
<comment type="similarity">
    <text evidence="1">Belongs to the UPF0758 family.</text>
</comment>
<accession>A0A7G6E873</accession>
<dbReference type="InterPro" id="IPR037518">
    <property type="entry name" value="MPN"/>
</dbReference>
<evidence type="ECO:0000313" key="9">
    <source>
        <dbReference type="Proteomes" id="UP000515847"/>
    </source>
</evidence>
<organism evidence="8 9">
    <name type="scientific">Thermanaerosceptrum fracticalcis</name>
    <dbReference type="NCBI Taxonomy" id="1712410"/>
    <lineage>
        <taxon>Bacteria</taxon>
        <taxon>Bacillati</taxon>
        <taxon>Bacillota</taxon>
        <taxon>Clostridia</taxon>
        <taxon>Eubacteriales</taxon>
        <taxon>Peptococcaceae</taxon>
        <taxon>Thermanaerosceptrum</taxon>
    </lineage>
</organism>
<evidence type="ECO:0000256" key="3">
    <source>
        <dbReference type="ARBA" id="ARBA00022723"/>
    </source>
</evidence>
<evidence type="ECO:0000256" key="5">
    <source>
        <dbReference type="ARBA" id="ARBA00022833"/>
    </source>
</evidence>
<evidence type="ECO:0000256" key="2">
    <source>
        <dbReference type="ARBA" id="ARBA00022670"/>
    </source>
</evidence>
<proteinExistence type="inferred from homology"/>
<dbReference type="OrthoDB" id="9804482at2"/>
<name>A0A7G6E873_THEFR</name>
<dbReference type="PROSITE" id="PS50249">
    <property type="entry name" value="MPN"/>
    <property type="match status" value="1"/>
</dbReference>
<evidence type="ECO:0000259" key="7">
    <source>
        <dbReference type="PROSITE" id="PS50249"/>
    </source>
</evidence>
<sequence length="157" mass="17454">MSQLSQLPKIVKYKIQLVRESEFPYTLSEVQYKNLSPRDAYELIEKTLRLSLEPKENFGILTLDIKVRAIGLHIISIGSIGSSVVSPRDVFAAAILNNAAAIILFHNHPSGDPTPSSEDIKVTRSLCDAGKIMGIQVLDHIIIGENRYESLKQSGYF</sequence>
<evidence type="ECO:0000256" key="4">
    <source>
        <dbReference type="ARBA" id="ARBA00022801"/>
    </source>
</evidence>
<dbReference type="InterPro" id="IPR001405">
    <property type="entry name" value="UPF0758"/>
</dbReference>
<evidence type="ECO:0000256" key="1">
    <source>
        <dbReference type="ARBA" id="ARBA00010243"/>
    </source>
</evidence>
<dbReference type="InterPro" id="IPR020891">
    <property type="entry name" value="UPF0758_CS"/>
</dbReference>
<keyword evidence="9" id="KW-1185">Reference proteome</keyword>
<dbReference type="Pfam" id="PF04002">
    <property type="entry name" value="RadC"/>
    <property type="match status" value="1"/>
</dbReference>
<gene>
    <name evidence="8" type="ORF">BR63_03350</name>
</gene>
<keyword evidence="4" id="KW-0378">Hydrolase</keyword>
<evidence type="ECO:0000313" key="8">
    <source>
        <dbReference type="EMBL" id="QNB48277.1"/>
    </source>
</evidence>
<reference evidence="8 9" key="1">
    <citation type="journal article" date="2019" name="Front. Microbiol.">
        <title>Thermoanaerosceptrum fracticalcis gen. nov. sp. nov., a Novel Fumarate-Fermenting Microorganism From a Deep Fractured Carbonate Aquifer of the US Great Basin.</title>
        <authorList>
            <person name="Hamilton-Brehm S.D."/>
            <person name="Stewart L.E."/>
            <person name="Zavarin M."/>
            <person name="Caldwell M."/>
            <person name="Lawson P.A."/>
            <person name="Onstott T.C."/>
            <person name="Grzymski J."/>
            <person name="Neveux I."/>
            <person name="Lollar B.S."/>
            <person name="Russell C.E."/>
            <person name="Moser D.P."/>
        </authorList>
    </citation>
    <scope>NUCLEOTIDE SEQUENCE [LARGE SCALE GENOMIC DNA]</scope>
    <source>
        <strain evidence="8 9">DRI-13</strain>
    </source>
</reference>
<protein>
    <submittedName>
        <fullName evidence="8">DNA repair protein RadC</fullName>
    </submittedName>
</protein>
<dbReference type="InterPro" id="IPR025657">
    <property type="entry name" value="RadC_JAB"/>
</dbReference>
<evidence type="ECO:0000256" key="6">
    <source>
        <dbReference type="ARBA" id="ARBA00023049"/>
    </source>
</evidence>
<keyword evidence="5" id="KW-0862">Zinc</keyword>
<feature type="domain" description="MPN" evidence="7">
    <location>
        <begin position="33"/>
        <end position="157"/>
    </location>
</feature>
<dbReference type="PANTHER" id="PTHR30471:SF3">
    <property type="entry name" value="UPF0758 PROTEIN YEES-RELATED"/>
    <property type="match status" value="1"/>
</dbReference>
<dbReference type="RefSeq" id="WP_034423120.1">
    <property type="nucleotide sequence ID" value="NZ_CP045798.1"/>
</dbReference>
<dbReference type="EMBL" id="CP045798">
    <property type="protein sequence ID" value="QNB48277.1"/>
    <property type="molecule type" value="Genomic_DNA"/>
</dbReference>
<dbReference type="Gene3D" id="3.40.140.10">
    <property type="entry name" value="Cytidine Deaminase, domain 2"/>
    <property type="match status" value="1"/>
</dbReference>
<dbReference type="GO" id="GO:0046872">
    <property type="term" value="F:metal ion binding"/>
    <property type="evidence" value="ECO:0007669"/>
    <property type="project" value="UniProtKB-KW"/>
</dbReference>
<dbReference type="PROSITE" id="PS01302">
    <property type="entry name" value="UPF0758"/>
    <property type="match status" value="1"/>
</dbReference>
<keyword evidence="6" id="KW-0482">Metalloprotease</keyword>
<dbReference type="Proteomes" id="UP000515847">
    <property type="component" value="Chromosome"/>
</dbReference>